<accession>A0ABP7V5J0</accession>
<reference evidence="2" key="1">
    <citation type="journal article" date="2019" name="Int. J. Syst. Evol. Microbiol.">
        <title>The Global Catalogue of Microorganisms (GCM) 10K type strain sequencing project: providing services to taxonomists for standard genome sequencing and annotation.</title>
        <authorList>
            <consortium name="The Broad Institute Genomics Platform"/>
            <consortium name="The Broad Institute Genome Sequencing Center for Infectious Disease"/>
            <person name="Wu L."/>
            <person name="Ma J."/>
        </authorList>
    </citation>
    <scope>NUCLEOTIDE SEQUENCE [LARGE SCALE GENOMIC DNA]</scope>
    <source>
        <strain evidence="2">JCM 16702</strain>
    </source>
</reference>
<gene>
    <name evidence="1" type="ORF">GCM10022214_10570</name>
</gene>
<evidence type="ECO:0000313" key="2">
    <source>
        <dbReference type="Proteomes" id="UP001500683"/>
    </source>
</evidence>
<dbReference type="Proteomes" id="UP001500683">
    <property type="component" value="Unassembled WGS sequence"/>
</dbReference>
<keyword evidence="2" id="KW-1185">Reference proteome</keyword>
<evidence type="ECO:0000313" key="1">
    <source>
        <dbReference type="EMBL" id="GAA4059863.1"/>
    </source>
</evidence>
<name>A0ABP7V5J0_9ACTN</name>
<protein>
    <submittedName>
        <fullName evidence="1">Uncharacterized protein</fullName>
    </submittedName>
</protein>
<sequence length="183" mass="18958">MPTYPPIAAGQRITAGLLTAMLPNVIVKPSTTGRASTTTLTLDPDLQTTLAPGAQYFVEFHLQAAAVFDGTNGGTGGSGGDFRTSWTTPTGASGLKGVMGPSSNAQNNTADRITARMGVHVFNTSIIYAGVRSSNANAFYVHEWGVVTTTNGGTFGLNWAQGVSNATATQLFGNSTMIVRRVA</sequence>
<organism evidence="1 2">
    <name type="scientific">Actinomadura miaoliensis</name>
    <dbReference type="NCBI Taxonomy" id="430685"/>
    <lineage>
        <taxon>Bacteria</taxon>
        <taxon>Bacillati</taxon>
        <taxon>Actinomycetota</taxon>
        <taxon>Actinomycetes</taxon>
        <taxon>Streptosporangiales</taxon>
        <taxon>Thermomonosporaceae</taxon>
        <taxon>Actinomadura</taxon>
    </lineage>
</organism>
<proteinExistence type="predicted"/>
<comment type="caution">
    <text evidence="1">The sequence shown here is derived from an EMBL/GenBank/DDBJ whole genome shotgun (WGS) entry which is preliminary data.</text>
</comment>
<dbReference type="RefSeq" id="WP_344941492.1">
    <property type="nucleotide sequence ID" value="NZ_BAAAZG010000002.1"/>
</dbReference>
<dbReference type="EMBL" id="BAAAZG010000002">
    <property type="protein sequence ID" value="GAA4059863.1"/>
    <property type="molecule type" value="Genomic_DNA"/>
</dbReference>